<evidence type="ECO:0000256" key="2">
    <source>
        <dbReference type="ARBA" id="ARBA00022723"/>
    </source>
</evidence>
<comment type="caution">
    <text evidence="6">Lacks conserved residue(s) required for the propagation of feature annotation.</text>
</comment>
<organism evidence="8 9">
    <name type="scientific">Lingula anatina</name>
    <name type="common">Brachiopod</name>
    <name type="synonym">Lingula unguis</name>
    <dbReference type="NCBI Taxonomy" id="7574"/>
    <lineage>
        <taxon>Eukaryota</taxon>
        <taxon>Metazoa</taxon>
        <taxon>Spiralia</taxon>
        <taxon>Lophotrochozoa</taxon>
        <taxon>Brachiopoda</taxon>
        <taxon>Linguliformea</taxon>
        <taxon>Lingulata</taxon>
        <taxon>Lingulida</taxon>
        <taxon>Linguloidea</taxon>
        <taxon>Lingulidae</taxon>
        <taxon>Lingula</taxon>
    </lineage>
</organism>
<evidence type="ECO:0000259" key="7">
    <source>
        <dbReference type="PROSITE" id="PS51828"/>
    </source>
</evidence>
<evidence type="ECO:0000313" key="9">
    <source>
        <dbReference type="RefSeq" id="XP_013397493.1"/>
    </source>
</evidence>
<proteinExistence type="predicted"/>
<dbReference type="Gene3D" id="2.60.120.200">
    <property type="match status" value="1"/>
</dbReference>
<gene>
    <name evidence="9" type="primary">LOC106164210</name>
</gene>
<dbReference type="PROSITE" id="PS51828">
    <property type="entry name" value="PTX_2"/>
    <property type="match status" value="1"/>
</dbReference>
<evidence type="ECO:0000256" key="1">
    <source>
        <dbReference type="ARBA" id="ARBA00001913"/>
    </source>
</evidence>
<dbReference type="Pfam" id="PF13385">
    <property type="entry name" value="Laminin_G_3"/>
    <property type="match status" value="1"/>
</dbReference>
<keyword evidence="4" id="KW-1015">Disulfide bond</keyword>
<dbReference type="PANTHER" id="PTHR19277:SF125">
    <property type="entry name" value="B6"/>
    <property type="match status" value="1"/>
</dbReference>
<dbReference type="InterPro" id="IPR013320">
    <property type="entry name" value="ConA-like_dom_sf"/>
</dbReference>
<evidence type="ECO:0000256" key="5">
    <source>
        <dbReference type="ARBA" id="ARBA00023180"/>
    </source>
</evidence>
<dbReference type="PANTHER" id="PTHR19277">
    <property type="entry name" value="PENTRAXIN"/>
    <property type="match status" value="1"/>
</dbReference>
<protein>
    <submittedName>
        <fullName evidence="9">Neuronal pentraxin receptor-like</fullName>
    </submittedName>
</protein>
<keyword evidence="2" id="KW-0479">Metal-binding</keyword>
<evidence type="ECO:0000256" key="4">
    <source>
        <dbReference type="ARBA" id="ARBA00023157"/>
    </source>
</evidence>
<dbReference type="KEGG" id="lak:106164210"/>
<sequence length="247" mass="27181">MFRVNLQHSYSVFLRDTMFGHFLVAALALSYRFGSGSGNPPPGGARVLHFPEPDSTLSWSLLHTSTPDLNAFTACIWIKTIRTTSGPILSYGSKSCRQCIELGYSPFGHGYSVVLKDVSILDRASRAEAPLPADGNWHHWCVVWSGAKREVNIYRDGFHTLSRPVNVSLIPGGGKWVVGHTHYEATPDCPPKHPSFVGFVGGVNVWDHDKVDIPGLAICANTNEGSLISWDTVTKTNFKVATYKEYC</sequence>
<evidence type="ECO:0000256" key="6">
    <source>
        <dbReference type="PROSITE-ProRule" id="PRU01172"/>
    </source>
</evidence>
<dbReference type="SMART" id="SM00159">
    <property type="entry name" value="PTX"/>
    <property type="match status" value="1"/>
</dbReference>
<keyword evidence="3" id="KW-0106">Calcium</keyword>
<dbReference type="GeneID" id="106164210"/>
<dbReference type="RefSeq" id="XP_013397493.1">
    <property type="nucleotide sequence ID" value="XM_013542039.1"/>
</dbReference>
<dbReference type="InterPro" id="IPR051360">
    <property type="entry name" value="Neuronal_Pentraxin_Related"/>
</dbReference>
<reference evidence="9" key="1">
    <citation type="submission" date="2025-08" db="UniProtKB">
        <authorList>
            <consortium name="RefSeq"/>
        </authorList>
    </citation>
    <scope>IDENTIFICATION</scope>
    <source>
        <tissue evidence="9">Gonads</tissue>
    </source>
</reference>
<dbReference type="AlphaFoldDB" id="A0A1S3IH88"/>
<evidence type="ECO:0000256" key="3">
    <source>
        <dbReference type="ARBA" id="ARBA00022837"/>
    </source>
</evidence>
<dbReference type="SUPFAM" id="SSF49899">
    <property type="entry name" value="Concanavalin A-like lectins/glucanases"/>
    <property type="match status" value="1"/>
</dbReference>
<feature type="domain" description="Pentraxin (PTX)" evidence="7">
    <location>
        <begin position="44"/>
        <end position="247"/>
    </location>
</feature>
<keyword evidence="8" id="KW-1185">Reference proteome</keyword>
<keyword evidence="5" id="KW-0325">Glycoprotein</keyword>
<dbReference type="Proteomes" id="UP000085678">
    <property type="component" value="Unplaced"/>
</dbReference>
<dbReference type="GO" id="GO:0046872">
    <property type="term" value="F:metal ion binding"/>
    <property type="evidence" value="ECO:0007669"/>
    <property type="project" value="UniProtKB-KW"/>
</dbReference>
<dbReference type="InterPro" id="IPR001759">
    <property type="entry name" value="PTX_dom"/>
</dbReference>
<comment type="cofactor">
    <cofactor evidence="1">
        <name>Ca(2+)</name>
        <dbReference type="ChEBI" id="CHEBI:29108"/>
    </cofactor>
</comment>
<evidence type="ECO:0000313" key="8">
    <source>
        <dbReference type="Proteomes" id="UP000085678"/>
    </source>
</evidence>
<accession>A0A1S3IH88</accession>
<name>A0A1S3IH88_LINAN</name>
<dbReference type="InParanoid" id="A0A1S3IH88"/>